<dbReference type="InterPro" id="IPR052197">
    <property type="entry name" value="ComplexI_49kDa-like"/>
</dbReference>
<organism evidence="5 6">
    <name type="scientific">Candidatus Magasanikbacteria bacterium CG_4_10_14_0_2_um_filter_33_14</name>
    <dbReference type="NCBI Taxonomy" id="1974636"/>
    <lineage>
        <taxon>Bacteria</taxon>
        <taxon>Candidatus Magasanikiibacteriota</taxon>
    </lineage>
</organism>
<dbReference type="GO" id="GO:0048038">
    <property type="term" value="F:quinone binding"/>
    <property type="evidence" value="ECO:0007669"/>
    <property type="project" value="InterPro"/>
</dbReference>
<dbReference type="SUPFAM" id="SSF143243">
    <property type="entry name" value="Nqo5-like"/>
    <property type="match status" value="1"/>
</dbReference>
<evidence type="ECO:0000256" key="1">
    <source>
        <dbReference type="ARBA" id="ARBA00023002"/>
    </source>
</evidence>
<dbReference type="Gene3D" id="1.10.645.10">
    <property type="entry name" value="Cytochrome-c3 Hydrogenase, chain B"/>
    <property type="match status" value="1"/>
</dbReference>
<sequence>MLFCNINMIKEKIQLYLPENVNVDYHDNLAIFEVSSSQIGDVVNDLHNQKKLPLKLVTVTDERKENGSFKIWYLFGVPGDNFFMCPFVVLKNTIEFPSLANIVPEILNYERKIQTFFGLKALGIPDNRALILHENYPSDVFPLRKDFEWKTKLKKSTGKYDFQEVKGEGIYEIPVGPIHAGIIEPGHFRFSMVGESIVQLEPRLGYVHKGSEKLFEVLPLEDKVRLSEKISGDSSFSHSLAFCQTIEKLAEINVTKRALYLRTIFAELERLANHFGDIGAIMMDTGFSFGGANGSRLREMIMQINEKLTGSRFLRRVNTIGGVKKDLNNDNKDYLNKILIDISKDFEEVVEIAENSASVLNRLKGTGIISFEIANNLGLVGVAGRAVGIKRDTRIDHPYAAYLEVSMGQIPIEEEGDVNARFQIRLKEIRKSLNIIQESLQKMPDGEIAISNNVNLIMKKSSYDVSMVEGWRGEIVYFVATDSQGNISRVFPRDPSFINWSALGEAGLNNIVPDFPLINKSFNLSYTGNDL</sequence>
<dbReference type="AlphaFoldDB" id="A0A2M7V9Y3"/>
<dbReference type="GO" id="GO:0008137">
    <property type="term" value="F:NADH dehydrogenase (ubiquinone) activity"/>
    <property type="evidence" value="ECO:0007669"/>
    <property type="project" value="InterPro"/>
</dbReference>
<evidence type="ECO:0000259" key="3">
    <source>
        <dbReference type="Pfam" id="PF00329"/>
    </source>
</evidence>
<dbReference type="SUPFAM" id="SSF56762">
    <property type="entry name" value="HydB/Nqo4-like"/>
    <property type="match status" value="1"/>
</dbReference>
<comment type="caution">
    <text evidence="5">The sequence shown here is derived from an EMBL/GenBank/DDBJ whole genome shotgun (WGS) entry which is preliminary data.</text>
</comment>
<gene>
    <name evidence="5" type="ORF">COX80_03830</name>
</gene>
<feature type="domain" description="NADH-quinone oxidoreductase subunit D" evidence="4">
    <location>
        <begin position="295"/>
        <end position="462"/>
    </location>
</feature>
<evidence type="ECO:0000259" key="4">
    <source>
        <dbReference type="Pfam" id="PF00346"/>
    </source>
</evidence>
<dbReference type="InterPro" id="IPR037232">
    <property type="entry name" value="NADH_quin_OxRdtase_su_C/D-like"/>
</dbReference>
<dbReference type="InterPro" id="IPR001135">
    <property type="entry name" value="NADH_Q_OxRdtase_suD"/>
</dbReference>
<dbReference type="PANTHER" id="PTHR43485">
    <property type="entry name" value="HYDROGENASE-4 COMPONENT G"/>
    <property type="match status" value="1"/>
</dbReference>
<proteinExistence type="predicted"/>
<keyword evidence="2" id="KW-0520">NAD</keyword>
<dbReference type="Pfam" id="PF00346">
    <property type="entry name" value="Complex1_49kDa"/>
    <property type="match status" value="1"/>
</dbReference>
<evidence type="ECO:0000256" key="2">
    <source>
        <dbReference type="ARBA" id="ARBA00023027"/>
    </source>
</evidence>
<reference evidence="6" key="1">
    <citation type="submission" date="2017-09" db="EMBL/GenBank/DDBJ databases">
        <title>Depth-based differentiation of microbial function through sediment-hosted aquifers and enrichment of novel symbionts in the deep terrestrial subsurface.</title>
        <authorList>
            <person name="Probst A.J."/>
            <person name="Ladd B."/>
            <person name="Jarett J.K."/>
            <person name="Geller-Mcgrath D.E."/>
            <person name="Sieber C.M.K."/>
            <person name="Emerson J.B."/>
            <person name="Anantharaman K."/>
            <person name="Thomas B.C."/>
            <person name="Malmstrom R."/>
            <person name="Stieglmeier M."/>
            <person name="Klingl A."/>
            <person name="Woyke T."/>
            <person name="Ryan C.M."/>
            <person name="Banfield J.F."/>
        </authorList>
    </citation>
    <scope>NUCLEOTIDE SEQUENCE [LARGE SCALE GENOMIC DNA]</scope>
</reference>
<keyword evidence="1" id="KW-0560">Oxidoreductase</keyword>
<evidence type="ECO:0008006" key="7">
    <source>
        <dbReference type="Google" id="ProtNLM"/>
    </source>
</evidence>
<evidence type="ECO:0000313" key="5">
    <source>
        <dbReference type="EMBL" id="PIZ95686.1"/>
    </source>
</evidence>
<evidence type="ECO:0000313" key="6">
    <source>
        <dbReference type="Proteomes" id="UP000231453"/>
    </source>
</evidence>
<dbReference type="InterPro" id="IPR029014">
    <property type="entry name" value="NiFe-Hase_large"/>
</dbReference>
<dbReference type="Gene3D" id="3.30.460.80">
    <property type="entry name" value="NADH:ubiquinone oxidoreductase, 30kDa subunit"/>
    <property type="match status" value="1"/>
</dbReference>
<dbReference type="InterPro" id="IPR001268">
    <property type="entry name" value="NADH_UbQ_OxRdtase_30kDa_su"/>
</dbReference>
<name>A0A2M7V9Y3_9BACT</name>
<dbReference type="GO" id="GO:0051287">
    <property type="term" value="F:NAD binding"/>
    <property type="evidence" value="ECO:0007669"/>
    <property type="project" value="InterPro"/>
</dbReference>
<dbReference type="EMBL" id="PFPL01000047">
    <property type="protein sequence ID" value="PIZ95686.1"/>
    <property type="molecule type" value="Genomic_DNA"/>
</dbReference>
<dbReference type="Pfam" id="PF00329">
    <property type="entry name" value="Complex1_30kDa"/>
    <property type="match status" value="1"/>
</dbReference>
<protein>
    <recommendedName>
        <fullName evidence="7">NADH-quinone oxidoreductase subunit F</fullName>
    </recommendedName>
</protein>
<dbReference type="GO" id="GO:0016651">
    <property type="term" value="F:oxidoreductase activity, acting on NAD(P)H"/>
    <property type="evidence" value="ECO:0007669"/>
    <property type="project" value="InterPro"/>
</dbReference>
<dbReference type="PANTHER" id="PTHR43485:SF1">
    <property type="entry name" value="FORMATE HYDROGENLYASE SUBUNIT 5-RELATED"/>
    <property type="match status" value="1"/>
</dbReference>
<accession>A0A2M7V9Y3</accession>
<feature type="domain" description="NADH:ubiquinone oxidoreductase 30kDa subunit" evidence="3">
    <location>
        <begin position="33"/>
        <end position="151"/>
    </location>
</feature>
<dbReference type="Proteomes" id="UP000231453">
    <property type="component" value="Unassembled WGS sequence"/>
</dbReference>